<dbReference type="Proteomes" id="UP000053558">
    <property type="component" value="Unassembled WGS sequence"/>
</dbReference>
<keyword evidence="2" id="KW-1185">Reference proteome</keyword>
<evidence type="ECO:0000313" key="1">
    <source>
        <dbReference type="EMBL" id="EIW76523.1"/>
    </source>
</evidence>
<dbReference type="InterPro" id="IPR032675">
    <property type="entry name" value="LRR_dom_sf"/>
</dbReference>
<sequence>MKNSRHWQLQEMGRKARMFFCKAAVLSRKKKVAYVHRLPVELILRIFGYLSFSTEMWFDQRDMTLGDLLVWGDNYPGAHLETCSRWRDIIWTNSYRKNHLLVRVGSTPTSLTYVRSFLDTSAGKPISVYVVQNGLVSCDIERRRSNMLMEVLLPSLDRIEALEFFTHDVNGLPHIGRQFCGFAPQLERLSFICRRDDLQRHHEGSLVDDQPASMVPLLFPSLRYVTLAGSSFEQAVRRDSTCLLACNSITIGGYLSYGPDRHLLRTSLLQTLRISESLTTLIIDAVDCSVDASVLQPADFCFRSLQELDLRYLGADAVKCFSRLSSTQRLSVILRSCNISWETSFPEAWSVTFQDVDKGFNVYDAVASCKNARELAFDDCAIFDRSLLLALSLNADDAVGHPEQLDCPHLESLSIRDCQDYSIENLTRVISKRMNVGTNFKLKRLHVAGSAPATSDLRDFIKLSLCVFDLVWSGARLKFRMKDGKVIERDGALGFTVL</sequence>
<dbReference type="RefSeq" id="XP_007773726.1">
    <property type="nucleotide sequence ID" value="XM_007775536.1"/>
</dbReference>
<reference evidence="2" key="1">
    <citation type="journal article" date="2012" name="Science">
        <title>The Paleozoic origin of enzymatic lignin decomposition reconstructed from 31 fungal genomes.</title>
        <authorList>
            <person name="Floudas D."/>
            <person name="Binder M."/>
            <person name="Riley R."/>
            <person name="Barry K."/>
            <person name="Blanchette R.A."/>
            <person name="Henrissat B."/>
            <person name="Martinez A.T."/>
            <person name="Otillar R."/>
            <person name="Spatafora J.W."/>
            <person name="Yadav J.S."/>
            <person name="Aerts A."/>
            <person name="Benoit I."/>
            <person name="Boyd A."/>
            <person name="Carlson A."/>
            <person name="Copeland A."/>
            <person name="Coutinho P.M."/>
            <person name="de Vries R.P."/>
            <person name="Ferreira P."/>
            <person name="Findley K."/>
            <person name="Foster B."/>
            <person name="Gaskell J."/>
            <person name="Glotzer D."/>
            <person name="Gorecki P."/>
            <person name="Heitman J."/>
            <person name="Hesse C."/>
            <person name="Hori C."/>
            <person name="Igarashi K."/>
            <person name="Jurgens J.A."/>
            <person name="Kallen N."/>
            <person name="Kersten P."/>
            <person name="Kohler A."/>
            <person name="Kuees U."/>
            <person name="Kumar T.K.A."/>
            <person name="Kuo A."/>
            <person name="LaButti K."/>
            <person name="Larrondo L.F."/>
            <person name="Lindquist E."/>
            <person name="Ling A."/>
            <person name="Lombard V."/>
            <person name="Lucas S."/>
            <person name="Lundell T."/>
            <person name="Martin R."/>
            <person name="McLaughlin D.J."/>
            <person name="Morgenstern I."/>
            <person name="Morin E."/>
            <person name="Murat C."/>
            <person name="Nagy L.G."/>
            <person name="Nolan M."/>
            <person name="Ohm R.A."/>
            <person name="Patyshakuliyeva A."/>
            <person name="Rokas A."/>
            <person name="Ruiz-Duenas F.J."/>
            <person name="Sabat G."/>
            <person name="Salamov A."/>
            <person name="Samejima M."/>
            <person name="Schmutz J."/>
            <person name="Slot J.C."/>
            <person name="St John F."/>
            <person name="Stenlid J."/>
            <person name="Sun H."/>
            <person name="Sun S."/>
            <person name="Syed K."/>
            <person name="Tsang A."/>
            <person name="Wiebenga A."/>
            <person name="Young D."/>
            <person name="Pisabarro A."/>
            <person name="Eastwood D.C."/>
            <person name="Martin F."/>
            <person name="Cullen D."/>
            <person name="Grigoriev I.V."/>
            <person name="Hibbett D.S."/>
        </authorList>
    </citation>
    <scope>NUCLEOTIDE SEQUENCE [LARGE SCALE GENOMIC DNA]</scope>
    <source>
        <strain evidence="2">RWD-64-598 SS2</strain>
    </source>
</reference>
<dbReference type="Gene3D" id="3.80.10.10">
    <property type="entry name" value="Ribonuclease Inhibitor"/>
    <property type="match status" value="1"/>
</dbReference>
<dbReference type="KEGG" id="cput:CONPUDRAFT_158539"/>
<gene>
    <name evidence="1" type="ORF">CONPUDRAFT_158539</name>
</gene>
<dbReference type="GeneID" id="19203932"/>
<dbReference type="SUPFAM" id="SSF52047">
    <property type="entry name" value="RNI-like"/>
    <property type="match status" value="1"/>
</dbReference>
<name>A0A5M3MBR6_CONPW</name>
<dbReference type="EMBL" id="JH711586">
    <property type="protein sequence ID" value="EIW76523.1"/>
    <property type="molecule type" value="Genomic_DNA"/>
</dbReference>
<comment type="caution">
    <text evidence="1">The sequence shown here is derived from an EMBL/GenBank/DDBJ whole genome shotgun (WGS) entry which is preliminary data.</text>
</comment>
<dbReference type="AlphaFoldDB" id="A0A5M3MBR6"/>
<evidence type="ECO:0000313" key="2">
    <source>
        <dbReference type="Proteomes" id="UP000053558"/>
    </source>
</evidence>
<evidence type="ECO:0008006" key="3">
    <source>
        <dbReference type="Google" id="ProtNLM"/>
    </source>
</evidence>
<organism evidence="1 2">
    <name type="scientific">Coniophora puteana (strain RWD-64-598)</name>
    <name type="common">Brown rot fungus</name>
    <dbReference type="NCBI Taxonomy" id="741705"/>
    <lineage>
        <taxon>Eukaryota</taxon>
        <taxon>Fungi</taxon>
        <taxon>Dikarya</taxon>
        <taxon>Basidiomycota</taxon>
        <taxon>Agaricomycotina</taxon>
        <taxon>Agaricomycetes</taxon>
        <taxon>Agaricomycetidae</taxon>
        <taxon>Boletales</taxon>
        <taxon>Coniophorineae</taxon>
        <taxon>Coniophoraceae</taxon>
        <taxon>Coniophora</taxon>
    </lineage>
</organism>
<accession>A0A5M3MBR6</accession>
<proteinExistence type="predicted"/>
<protein>
    <recommendedName>
        <fullName evidence="3">F-box domain-containing protein</fullName>
    </recommendedName>
</protein>